<dbReference type="FunFam" id="3.40.50.300:FF:000285">
    <property type="entry name" value="Sporulation initiation inhibitor Soj"/>
    <property type="match status" value="1"/>
</dbReference>
<accession>A0A1Q9JGA6</accession>
<evidence type="ECO:0000259" key="5">
    <source>
        <dbReference type="Pfam" id="PF13614"/>
    </source>
</evidence>
<evidence type="ECO:0000256" key="3">
    <source>
        <dbReference type="ARBA" id="ARBA00062323"/>
    </source>
</evidence>
<dbReference type="CDD" id="cd02042">
    <property type="entry name" value="ParAB_family"/>
    <property type="match status" value="1"/>
</dbReference>
<dbReference type="InterPro" id="IPR050678">
    <property type="entry name" value="DNA_Partitioning_ATPase"/>
</dbReference>
<protein>
    <recommendedName>
        <fullName evidence="4">Sporulation initiation inhibitor protein Soj</fullName>
    </recommendedName>
</protein>
<sequence>MAKYETIAICNQKGGVGKTTTALNLGVGLARAGKKVLLIDSDPQGDLTQSLGWNGDDLEKSLGRLMYLVTRDCKPIVEDTILHHEEGVDLIPSNLDLSSMEVSLVNAMSREKVLDNLLQPIKKNYEYILIDCMPSLGMITINALTAADKVIIPVQAQYLPAKGMTQLMKSIDRVKTHTNPDLKIGGIVMTLVDNRTNLARDVISSIRTHYGMAVRIFDTQTPVAVKAAEAAKSGQSIFDYDGNGKVAKAYEALTKEVIRGGEREKRRDTVSITR</sequence>
<dbReference type="Proteomes" id="UP000187404">
    <property type="component" value="Unassembled WGS sequence"/>
</dbReference>
<comment type="subunit">
    <text evidence="3">Dimerizes in the presence of ATP but not ADP; ATP-binding is required for double-stranded (ds)DNA-binding. Interacts with DnaA.</text>
</comment>
<dbReference type="PANTHER" id="PTHR13696:SF99">
    <property type="entry name" value="COBYRINIC ACID AC-DIAMIDE SYNTHASE"/>
    <property type="match status" value="1"/>
</dbReference>
<comment type="catalytic activity">
    <reaction evidence="2">
        <text>ATP + H2O = ADP + phosphate + H(+)</text>
        <dbReference type="Rhea" id="RHEA:13065"/>
        <dbReference type="ChEBI" id="CHEBI:15377"/>
        <dbReference type="ChEBI" id="CHEBI:15378"/>
        <dbReference type="ChEBI" id="CHEBI:30616"/>
        <dbReference type="ChEBI" id="CHEBI:43474"/>
        <dbReference type="ChEBI" id="CHEBI:456216"/>
    </reaction>
</comment>
<evidence type="ECO:0000313" key="6">
    <source>
        <dbReference type="EMBL" id="OLR55219.1"/>
    </source>
</evidence>
<name>A0A1Q9JGA6_9FIRM</name>
<proteinExistence type="inferred from homology"/>
<dbReference type="PANTHER" id="PTHR13696">
    <property type="entry name" value="P-LOOP CONTAINING NUCLEOSIDE TRIPHOSPHATE HYDROLASE"/>
    <property type="match status" value="1"/>
</dbReference>
<dbReference type="Pfam" id="PF13614">
    <property type="entry name" value="AAA_31"/>
    <property type="match status" value="1"/>
</dbReference>
<dbReference type="InterPro" id="IPR027417">
    <property type="entry name" value="P-loop_NTPase"/>
</dbReference>
<organism evidence="6 7">
    <name type="scientific">Hornefia porci</name>
    <dbReference type="NCBI Taxonomy" id="2652292"/>
    <lineage>
        <taxon>Bacteria</taxon>
        <taxon>Bacillati</taxon>
        <taxon>Bacillota</taxon>
        <taxon>Clostridia</taxon>
        <taxon>Peptostreptococcales</taxon>
        <taxon>Anaerovoracaceae</taxon>
        <taxon>Hornefia</taxon>
    </lineage>
</organism>
<dbReference type="Gene3D" id="3.40.50.300">
    <property type="entry name" value="P-loop containing nucleotide triphosphate hydrolases"/>
    <property type="match status" value="1"/>
</dbReference>
<dbReference type="PRINTS" id="PR00091">
    <property type="entry name" value="NITROGNASEII"/>
</dbReference>
<dbReference type="AlphaFoldDB" id="A0A1Q9JGA6"/>
<dbReference type="OrthoDB" id="9815116at2"/>
<evidence type="ECO:0000313" key="7">
    <source>
        <dbReference type="Proteomes" id="UP000187404"/>
    </source>
</evidence>
<dbReference type="SUPFAM" id="SSF52540">
    <property type="entry name" value="P-loop containing nucleoside triphosphate hydrolases"/>
    <property type="match status" value="1"/>
</dbReference>
<comment type="caution">
    <text evidence="6">The sequence shown here is derived from an EMBL/GenBank/DDBJ whole genome shotgun (WGS) entry which is preliminary data.</text>
</comment>
<gene>
    <name evidence="6" type="ORF">BHK98_03560</name>
</gene>
<keyword evidence="7" id="KW-1185">Reference proteome</keyword>
<evidence type="ECO:0000256" key="2">
    <source>
        <dbReference type="ARBA" id="ARBA00049360"/>
    </source>
</evidence>
<evidence type="ECO:0000256" key="1">
    <source>
        <dbReference type="ARBA" id="ARBA00006976"/>
    </source>
</evidence>
<evidence type="ECO:0000256" key="4">
    <source>
        <dbReference type="ARBA" id="ARBA00071824"/>
    </source>
</evidence>
<feature type="domain" description="AAA" evidence="5">
    <location>
        <begin position="5"/>
        <end position="184"/>
    </location>
</feature>
<dbReference type="EMBL" id="MJIE01000001">
    <property type="protein sequence ID" value="OLR55219.1"/>
    <property type="molecule type" value="Genomic_DNA"/>
</dbReference>
<reference evidence="6 7" key="1">
    <citation type="journal article" date="2016" name="Appl. Environ. Microbiol.">
        <title>Function and Phylogeny of Bacterial Butyryl Coenzyme A:Acetate Transferases and Their Diversity in the Proximal Colon of Swine.</title>
        <authorList>
            <person name="Trachsel J."/>
            <person name="Bayles D.O."/>
            <person name="Looft T."/>
            <person name="Levine U.Y."/>
            <person name="Allen H.K."/>
        </authorList>
    </citation>
    <scope>NUCLEOTIDE SEQUENCE [LARGE SCALE GENOMIC DNA]</scope>
    <source>
        <strain evidence="6 7">68-3-10</strain>
    </source>
</reference>
<dbReference type="STRING" id="1261640.BHK98_03560"/>
<dbReference type="RefSeq" id="WP_075712217.1">
    <property type="nucleotide sequence ID" value="NZ_MJIE01000001.1"/>
</dbReference>
<dbReference type="InterPro" id="IPR025669">
    <property type="entry name" value="AAA_dom"/>
</dbReference>
<comment type="similarity">
    <text evidence="1">Belongs to the ParA family.</text>
</comment>